<dbReference type="GO" id="GO:0006629">
    <property type="term" value="P:lipid metabolic process"/>
    <property type="evidence" value="ECO:0007669"/>
    <property type="project" value="InterPro"/>
</dbReference>
<dbReference type="Proteomes" id="UP000192917">
    <property type="component" value="Unassembled WGS sequence"/>
</dbReference>
<evidence type="ECO:0000259" key="2">
    <source>
        <dbReference type="PROSITE" id="PS51704"/>
    </source>
</evidence>
<keyword evidence="1" id="KW-0472">Membrane</keyword>
<dbReference type="CDD" id="cd08567">
    <property type="entry name" value="GDPD_SpGDE_like"/>
    <property type="match status" value="1"/>
</dbReference>
<organism evidence="3 4">
    <name type="scientific">Tistlia consotensis USBA 355</name>
    <dbReference type="NCBI Taxonomy" id="560819"/>
    <lineage>
        <taxon>Bacteria</taxon>
        <taxon>Pseudomonadati</taxon>
        <taxon>Pseudomonadota</taxon>
        <taxon>Alphaproteobacteria</taxon>
        <taxon>Rhodospirillales</taxon>
        <taxon>Rhodovibrionaceae</taxon>
        <taxon>Tistlia</taxon>
    </lineage>
</organism>
<dbReference type="PANTHER" id="PTHR46211:SF14">
    <property type="entry name" value="GLYCEROPHOSPHODIESTER PHOSPHODIESTERASE"/>
    <property type="match status" value="1"/>
</dbReference>
<name>A0A1Y6CLN0_9PROT</name>
<dbReference type="RefSeq" id="WP_085125832.1">
    <property type="nucleotide sequence ID" value="NZ_FWZX01000033.1"/>
</dbReference>
<dbReference type="PANTHER" id="PTHR46211">
    <property type="entry name" value="GLYCEROPHOSPHORYL DIESTER PHOSPHODIESTERASE"/>
    <property type="match status" value="1"/>
</dbReference>
<dbReference type="STRING" id="560819.SAMN05428998_13361"/>
<dbReference type="Pfam" id="PF03009">
    <property type="entry name" value="GDPD"/>
    <property type="match status" value="1"/>
</dbReference>
<evidence type="ECO:0000313" key="4">
    <source>
        <dbReference type="Proteomes" id="UP000192917"/>
    </source>
</evidence>
<dbReference type="InterPro" id="IPR030395">
    <property type="entry name" value="GP_PDE_dom"/>
</dbReference>
<feature type="transmembrane region" description="Helical" evidence="1">
    <location>
        <begin position="27"/>
        <end position="45"/>
    </location>
</feature>
<dbReference type="GO" id="GO:0008081">
    <property type="term" value="F:phosphoric diester hydrolase activity"/>
    <property type="evidence" value="ECO:0007669"/>
    <property type="project" value="InterPro"/>
</dbReference>
<dbReference type="AlphaFoldDB" id="A0A1Y6CLN0"/>
<dbReference type="EMBL" id="FWZX01000033">
    <property type="protein sequence ID" value="SMF74920.1"/>
    <property type="molecule type" value="Genomic_DNA"/>
</dbReference>
<dbReference type="PROSITE" id="PS51704">
    <property type="entry name" value="GP_PDE"/>
    <property type="match status" value="1"/>
</dbReference>
<evidence type="ECO:0000313" key="3">
    <source>
        <dbReference type="EMBL" id="SMF74920.1"/>
    </source>
</evidence>
<dbReference type="SUPFAM" id="SSF51695">
    <property type="entry name" value="PLC-like phosphodiesterases"/>
    <property type="match status" value="1"/>
</dbReference>
<sequence>MTQPDRPESPHELANPRALGRLSANSLGALLATLLLLGAGLYVSFDARSFTPTALAGDKIGFELLGHRGTCGLMPENTLPAFEKALAIGVTTLELDVNMTADGVPVVIHDRRLPPDHARGPDGQWLTGEGPPILSLTLAQLQRYDLGCAKPGGKTAKHFPDQPCLDHVPVPTLAAVLALGEARSGGHVRYSIETKLAPDDPEASAPPRVIATAVVDAIRKAGVQDRANIQSFDWRSLAVVHELAPGLPTVHLTAERSWLDNLQRGRPGLSAWLAGLDADDYPGKVPALVKAAGGAVWSPYYRDLREGDIATAHDLGLRVVVWTVDDPVDMGRLIDDGADGIVTDYPDRLRKVMADKGLPLPAAYPGSSD</sequence>
<reference evidence="3 4" key="1">
    <citation type="submission" date="2017-04" db="EMBL/GenBank/DDBJ databases">
        <authorList>
            <person name="Afonso C.L."/>
            <person name="Miller P.J."/>
            <person name="Scott M.A."/>
            <person name="Spackman E."/>
            <person name="Goraichik I."/>
            <person name="Dimitrov K.M."/>
            <person name="Suarez D.L."/>
            <person name="Swayne D.E."/>
        </authorList>
    </citation>
    <scope>NUCLEOTIDE SEQUENCE [LARGE SCALE GENOMIC DNA]</scope>
    <source>
        <strain evidence="3 4">USBA 355</strain>
    </source>
</reference>
<accession>A0A1Y6CLN0</accession>
<dbReference type="Gene3D" id="3.20.20.190">
    <property type="entry name" value="Phosphatidylinositol (PI) phosphodiesterase"/>
    <property type="match status" value="1"/>
</dbReference>
<dbReference type="InterPro" id="IPR017946">
    <property type="entry name" value="PLC-like_Pdiesterase_TIM-brl"/>
</dbReference>
<gene>
    <name evidence="3" type="ORF">SAMN05428998_13361</name>
</gene>
<evidence type="ECO:0000256" key="1">
    <source>
        <dbReference type="SAM" id="Phobius"/>
    </source>
</evidence>
<protein>
    <submittedName>
        <fullName evidence="3">Glycerophosphoryl diester phosphodiesterase</fullName>
    </submittedName>
</protein>
<keyword evidence="1" id="KW-0812">Transmembrane</keyword>
<feature type="domain" description="GP-PDE" evidence="2">
    <location>
        <begin position="62"/>
        <end position="353"/>
    </location>
</feature>
<keyword evidence="4" id="KW-1185">Reference proteome</keyword>
<keyword evidence="1" id="KW-1133">Transmembrane helix</keyword>
<proteinExistence type="predicted"/>